<protein>
    <submittedName>
        <fullName evidence="2">Uncharacterized protein</fullName>
    </submittedName>
</protein>
<evidence type="ECO:0000313" key="2">
    <source>
        <dbReference type="EMBL" id="TCD65220.1"/>
    </source>
</evidence>
<evidence type="ECO:0000313" key="3">
    <source>
        <dbReference type="Proteomes" id="UP000292702"/>
    </source>
</evidence>
<organism evidence="2 3">
    <name type="scientific">Steccherinum ochraceum</name>
    <dbReference type="NCBI Taxonomy" id="92696"/>
    <lineage>
        <taxon>Eukaryota</taxon>
        <taxon>Fungi</taxon>
        <taxon>Dikarya</taxon>
        <taxon>Basidiomycota</taxon>
        <taxon>Agaricomycotina</taxon>
        <taxon>Agaricomycetes</taxon>
        <taxon>Polyporales</taxon>
        <taxon>Steccherinaceae</taxon>
        <taxon>Steccherinum</taxon>
    </lineage>
</organism>
<comment type="caution">
    <text evidence="2">The sequence shown here is derived from an EMBL/GenBank/DDBJ whole genome shotgun (WGS) entry which is preliminary data.</text>
</comment>
<dbReference type="EMBL" id="RWJN01000192">
    <property type="protein sequence ID" value="TCD65220.1"/>
    <property type="molecule type" value="Genomic_DNA"/>
</dbReference>
<feature type="compositionally biased region" description="Basic and acidic residues" evidence="1">
    <location>
        <begin position="66"/>
        <end position="82"/>
    </location>
</feature>
<dbReference type="AlphaFoldDB" id="A0A4R0RB54"/>
<proteinExistence type="predicted"/>
<reference evidence="2 3" key="1">
    <citation type="submission" date="2018-11" db="EMBL/GenBank/DDBJ databases">
        <title>Genome assembly of Steccherinum ochraceum LE-BIN_3174, the white-rot fungus of the Steccherinaceae family (The Residual Polyporoid clade, Polyporales, Basidiomycota).</title>
        <authorList>
            <person name="Fedorova T.V."/>
            <person name="Glazunova O.A."/>
            <person name="Landesman E.O."/>
            <person name="Moiseenko K.V."/>
            <person name="Psurtseva N.V."/>
            <person name="Savinova O.S."/>
            <person name="Shakhova N.V."/>
            <person name="Tyazhelova T.V."/>
            <person name="Vasina D.V."/>
        </authorList>
    </citation>
    <scope>NUCLEOTIDE SEQUENCE [LARGE SCALE GENOMIC DNA]</scope>
    <source>
        <strain evidence="2 3">LE-BIN_3174</strain>
    </source>
</reference>
<gene>
    <name evidence="2" type="ORF">EIP91_002967</name>
</gene>
<evidence type="ECO:0000256" key="1">
    <source>
        <dbReference type="SAM" id="MobiDB-lite"/>
    </source>
</evidence>
<dbReference type="Proteomes" id="UP000292702">
    <property type="component" value="Unassembled WGS sequence"/>
</dbReference>
<feature type="compositionally biased region" description="Polar residues" evidence="1">
    <location>
        <begin position="35"/>
        <end position="65"/>
    </location>
</feature>
<feature type="region of interest" description="Disordered" evidence="1">
    <location>
        <begin position="32"/>
        <end position="99"/>
    </location>
</feature>
<name>A0A4R0RB54_9APHY</name>
<keyword evidence="3" id="KW-1185">Reference proteome</keyword>
<accession>A0A4R0RB54</accession>
<sequence>MSDVQTSPLGLFSVLALQRTAKMQPKINRADEATNSKQQLAATKQRTHSSVSTATSLTFLPSSGRLSREALREELGPEERRRAAPRPASSDISPCMRRPPSLERGCGALDLIFARRRDEADKWRAGFDPQHPDVVVGYRRAPPVIKVSNVDVFRRPVVGAGHV</sequence>